<dbReference type="CDD" id="cd01029">
    <property type="entry name" value="TOPRIM_primases"/>
    <property type="match status" value="1"/>
</dbReference>
<feature type="region of interest" description="Disordered" evidence="1">
    <location>
        <begin position="607"/>
        <end position="637"/>
    </location>
</feature>
<reference evidence="4" key="1">
    <citation type="submission" date="2018-06" db="EMBL/GenBank/DDBJ databases">
        <authorList>
            <person name="Sharma R."/>
            <person name="Ke K."/>
            <person name="Breakwell D.P."/>
            <person name="Hope S."/>
            <person name="Grose J.H."/>
        </authorList>
    </citation>
    <scope>NUCLEOTIDE SEQUENCE [LARGE SCALE GENOMIC DNA]</scope>
</reference>
<dbReference type="InterPro" id="IPR007694">
    <property type="entry name" value="DNA_helicase_DnaB-like_C"/>
</dbReference>
<evidence type="ECO:0000259" key="2">
    <source>
        <dbReference type="PROSITE" id="PS51199"/>
    </source>
</evidence>
<dbReference type="InterPro" id="IPR027417">
    <property type="entry name" value="P-loop_NTPase"/>
</dbReference>
<sequence length="637" mass="71628">MTNKRFKEKEKGTFIGHTACPKCGSSDAGSVYRHDDGSHSMTCFACEKGFPEWDVEKNQMSERTYDKVENTKRTFEGYDMAAVKEDLVAMDLPDRVLPEALLESFGVKVDTDGNGEICAHFYPTYKLDNAGVPYHAGYRVRHRFPDDYKKPELRGKLKDFSGGVGDISGELQLFGSQRHPKGGKRLFIWEGEIESMTADLLTSMIVEKNRRKHYAHTSLPSGANIKGIKDNYQYITSFEEIYICADNDEAGAKFMREAARILPIEKVRIFQYPENVKDLSDWWKGSQKKRKAMLEEFKHRLYNAERYCPAGIKNFADGFDAMKNRGKVPLIPFPESFGDLNALTFGGYGKGEITTIAAPSSVGKSAFTREMIYTAFTQTDEKIGVIPCEDTYEELMEMLCSVHLSKQISEIPYDERNWDEIKEAHKQLSEGRRINIVDHQGAIDQDNLLEFIDYLVGAMGCGVIILDPVTLALSKAETDEEEVLSEILRRCKRLGYAHVNVCHVRKNSGGQKANSEGGDVAEEDIKGSGAYFQISMNNLILTRNKVDSDRVRKNITKIKLTKCRRHGKSTGIAGYAYYDGETGRLVRAAGAGEELDTAMENIKMQYGIEDEEDVSSSDASQLGFDAPDDDDIPFRTE</sequence>
<dbReference type="CDD" id="cd19483">
    <property type="entry name" value="RecA-like_Gp4D_helicase"/>
    <property type="match status" value="1"/>
</dbReference>
<keyword evidence="3" id="KW-0378">Hydrolase</keyword>
<name>A0A346FHY8_9CAUD</name>
<keyword evidence="3" id="KW-0547">Nucleotide-binding</keyword>
<proteinExistence type="predicted"/>
<protein>
    <submittedName>
        <fullName evidence="3">Putative DNA primase/helicase</fullName>
    </submittedName>
</protein>
<keyword evidence="3" id="KW-0067">ATP-binding</keyword>
<keyword evidence="3" id="KW-0347">Helicase</keyword>
<dbReference type="GO" id="GO:0003678">
    <property type="term" value="F:DNA helicase activity"/>
    <property type="evidence" value="ECO:0007669"/>
    <property type="project" value="InterPro"/>
</dbReference>
<dbReference type="InterPro" id="IPR034154">
    <property type="entry name" value="TOPRIM_DnaG/twinkle"/>
</dbReference>
<evidence type="ECO:0000313" key="3">
    <source>
        <dbReference type="EMBL" id="AXN57418.1"/>
    </source>
</evidence>
<dbReference type="SUPFAM" id="SSF56731">
    <property type="entry name" value="DNA primase core"/>
    <property type="match status" value="1"/>
</dbReference>
<dbReference type="Gene3D" id="3.40.1360.10">
    <property type="match status" value="1"/>
</dbReference>
<dbReference type="Pfam" id="PF13155">
    <property type="entry name" value="Toprim_2"/>
    <property type="match status" value="1"/>
</dbReference>
<evidence type="ECO:0000256" key="1">
    <source>
        <dbReference type="SAM" id="MobiDB-lite"/>
    </source>
</evidence>
<dbReference type="Gene3D" id="2.20.25.10">
    <property type="match status" value="1"/>
</dbReference>
<dbReference type="Proteomes" id="UP000257815">
    <property type="component" value="Segment"/>
</dbReference>
<dbReference type="GO" id="GO:0005524">
    <property type="term" value="F:ATP binding"/>
    <property type="evidence" value="ECO:0007669"/>
    <property type="project" value="InterPro"/>
</dbReference>
<evidence type="ECO:0000313" key="4">
    <source>
        <dbReference type="Proteomes" id="UP000257815"/>
    </source>
</evidence>
<dbReference type="EMBL" id="MH426725">
    <property type="protein sequence ID" value="AXN57418.1"/>
    <property type="molecule type" value="Genomic_DNA"/>
</dbReference>
<gene>
    <name evidence="3" type="ORF">SUNLIREN_118</name>
</gene>
<dbReference type="Pfam" id="PF03796">
    <property type="entry name" value="DnaB_C"/>
    <property type="match status" value="1"/>
</dbReference>
<feature type="domain" description="SF4 helicase" evidence="2">
    <location>
        <begin position="326"/>
        <end position="591"/>
    </location>
</feature>
<dbReference type="SUPFAM" id="SSF57783">
    <property type="entry name" value="Zinc beta-ribbon"/>
    <property type="match status" value="1"/>
</dbReference>
<dbReference type="SUPFAM" id="SSF52540">
    <property type="entry name" value="P-loop containing nucleoside triphosphate hydrolases"/>
    <property type="match status" value="1"/>
</dbReference>
<dbReference type="Gene3D" id="3.40.50.300">
    <property type="entry name" value="P-loop containing nucleotide triphosphate hydrolases"/>
    <property type="match status" value="1"/>
</dbReference>
<accession>A0A346FHY8</accession>
<dbReference type="GO" id="GO:0006260">
    <property type="term" value="P:DNA replication"/>
    <property type="evidence" value="ECO:0007669"/>
    <property type="project" value="InterPro"/>
</dbReference>
<organism evidence="3 4">
    <name type="scientific">Erwinia phage SunLIRen</name>
    <dbReference type="NCBI Taxonomy" id="2267654"/>
    <lineage>
        <taxon>Viruses</taxon>
        <taxon>Duplodnaviria</taxon>
        <taxon>Heunggongvirae</taxon>
        <taxon>Uroviricota</taxon>
        <taxon>Caudoviricetes</taxon>
        <taxon>Andersonviridae</taxon>
        <taxon>Ounavirinae</taxon>
        <taxon>Kolesnikvirus</taxon>
        <taxon>Kolesnikvirus Ea214</taxon>
    </lineage>
</organism>
<dbReference type="PROSITE" id="PS51199">
    <property type="entry name" value="SF4_HELICASE"/>
    <property type="match status" value="1"/>
</dbReference>